<keyword evidence="2" id="KW-1185">Reference proteome</keyword>
<dbReference type="Proteomes" id="UP000053695">
    <property type="component" value="Unassembled WGS sequence"/>
</dbReference>
<proteinExistence type="predicted"/>
<accession>N6VYJ7</accession>
<comment type="caution">
    <text evidence="1">The sequence shown here is derived from an EMBL/GenBank/DDBJ whole genome shotgun (WGS) entry which is preliminary data.</text>
</comment>
<protein>
    <submittedName>
        <fullName evidence="1">Uncharacterized protein</fullName>
    </submittedName>
</protein>
<reference evidence="1 2" key="1">
    <citation type="journal article" date="2013" name="Genome Announc.">
        <title>Draft Genome Sequence of a Highly Flagellated, Fast-Swimming Archaeon, Methanocaldococcus villosus Strain KIN24-T80 (DSM 22612).</title>
        <authorList>
            <person name="Thennarasu S."/>
            <person name="Polireddy D."/>
            <person name="Antony A."/>
            <person name="Yada M.R."/>
            <person name="Algarawi S."/>
            <person name="Sivakumar N."/>
        </authorList>
    </citation>
    <scope>NUCLEOTIDE SEQUENCE [LARGE SCALE GENOMIC DNA]</scope>
    <source>
        <strain evidence="1 2">KIN24-T80</strain>
    </source>
</reference>
<sequence length="115" mass="13528">MKTAFLIFNFLHKEQPNIPLMFHILLFAGEMKEKGDDVKIILEGEAVQWAKLLLENDKLKNHFEKVKDCFIVCEACAAMFNVKDEIKDHFKLENDLYGHISLKKYMDEGYRIISF</sequence>
<dbReference type="AlphaFoldDB" id="N6VYJ7"/>
<gene>
    <name evidence="1" type="ORF">J422_03583</name>
</gene>
<dbReference type="InterPro" id="IPR003787">
    <property type="entry name" value="Sulphur_relay_DsrE/F-like"/>
</dbReference>
<dbReference type="Pfam" id="PF02635">
    <property type="entry name" value="DsrE"/>
    <property type="match status" value="1"/>
</dbReference>
<dbReference type="EMBL" id="APMM01000023">
    <property type="protein sequence ID" value="ENN96197.1"/>
    <property type="molecule type" value="Genomic_DNA"/>
</dbReference>
<dbReference type="PATRIC" id="fig|1069083.5.peg.699"/>
<dbReference type="OrthoDB" id="122708at2157"/>
<dbReference type="Gene3D" id="3.40.1260.10">
    <property type="entry name" value="DsrEFH-like"/>
    <property type="match status" value="1"/>
</dbReference>
<dbReference type="RefSeq" id="WP_004591245.1">
    <property type="nucleotide sequence ID" value="NZ_APMM01000023.1"/>
</dbReference>
<organism evidence="1 2">
    <name type="scientific">Methanocaldococcus villosus KIN24-T80</name>
    <dbReference type="NCBI Taxonomy" id="1069083"/>
    <lineage>
        <taxon>Archaea</taxon>
        <taxon>Methanobacteriati</taxon>
        <taxon>Methanobacteriota</taxon>
        <taxon>Methanomada group</taxon>
        <taxon>Methanococci</taxon>
        <taxon>Methanococcales</taxon>
        <taxon>Methanocaldococcaceae</taxon>
        <taxon>Methanocaldococcus</taxon>
    </lineage>
</organism>
<dbReference type="STRING" id="1069083.GCA_000371805_01387"/>
<evidence type="ECO:0000313" key="2">
    <source>
        <dbReference type="Proteomes" id="UP000053695"/>
    </source>
</evidence>
<name>N6VYJ7_9EURY</name>
<dbReference type="InterPro" id="IPR027396">
    <property type="entry name" value="DsrEFH-like"/>
</dbReference>
<dbReference type="SUPFAM" id="SSF75169">
    <property type="entry name" value="DsrEFH-like"/>
    <property type="match status" value="1"/>
</dbReference>
<evidence type="ECO:0000313" key="1">
    <source>
        <dbReference type="EMBL" id="ENN96197.1"/>
    </source>
</evidence>